<evidence type="ECO:0000313" key="4">
    <source>
        <dbReference type="Proteomes" id="UP001485459"/>
    </source>
</evidence>
<dbReference type="SUPFAM" id="SSF52402">
    <property type="entry name" value="Adenine nucleotide alpha hydrolases-like"/>
    <property type="match status" value="2"/>
</dbReference>
<dbReference type="RefSeq" id="WP_341836981.1">
    <property type="nucleotide sequence ID" value="NZ_CP149822.1"/>
</dbReference>
<accession>A0ABZ2YRI2</accession>
<proteinExistence type="inferred from homology"/>
<keyword evidence="4" id="KW-1185">Reference proteome</keyword>
<evidence type="ECO:0000256" key="1">
    <source>
        <dbReference type="ARBA" id="ARBA00008791"/>
    </source>
</evidence>
<feature type="domain" description="UspA" evidence="2">
    <location>
        <begin position="1"/>
        <end position="144"/>
    </location>
</feature>
<dbReference type="Gene3D" id="3.40.50.12370">
    <property type="match status" value="1"/>
</dbReference>
<dbReference type="EMBL" id="CP149822">
    <property type="protein sequence ID" value="WZN42145.1"/>
    <property type="molecule type" value="Genomic_DNA"/>
</dbReference>
<protein>
    <submittedName>
        <fullName evidence="3">Universal stress protein</fullName>
    </submittedName>
</protein>
<reference evidence="4" key="1">
    <citation type="submission" date="2024-03" db="EMBL/GenBank/DDBJ databases">
        <title>Chitinophaga horti sp. nov., isolated from garden soil.</title>
        <authorList>
            <person name="Lee D.S."/>
            <person name="Han D.M."/>
            <person name="Baek J.H."/>
            <person name="Choi D.G."/>
            <person name="Jeon J.H."/>
            <person name="Jeon C.O."/>
        </authorList>
    </citation>
    <scope>NUCLEOTIDE SEQUENCE [LARGE SCALE GENOMIC DNA]</scope>
    <source>
        <strain evidence="4">GPA1</strain>
    </source>
</reference>
<dbReference type="Pfam" id="PF00582">
    <property type="entry name" value="Usp"/>
    <property type="match status" value="1"/>
</dbReference>
<organism evidence="3 4">
    <name type="scientific">Chitinophaga pollutisoli</name>
    <dbReference type="NCBI Taxonomy" id="3133966"/>
    <lineage>
        <taxon>Bacteria</taxon>
        <taxon>Pseudomonadati</taxon>
        <taxon>Bacteroidota</taxon>
        <taxon>Chitinophagia</taxon>
        <taxon>Chitinophagales</taxon>
        <taxon>Chitinophagaceae</taxon>
        <taxon>Chitinophaga</taxon>
    </lineage>
</organism>
<gene>
    <name evidence="3" type="ORF">WJU16_03730</name>
</gene>
<evidence type="ECO:0000259" key="2">
    <source>
        <dbReference type="Pfam" id="PF00582"/>
    </source>
</evidence>
<evidence type="ECO:0000313" key="3">
    <source>
        <dbReference type="EMBL" id="WZN42145.1"/>
    </source>
</evidence>
<comment type="similarity">
    <text evidence="1">Belongs to the universal stress protein A family.</text>
</comment>
<dbReference type="PRINTS" id="PR01438">
    <property type="entry name" value="UNVRSLSTRESS"/>
</dbReference>
<dbReference type="Proteomes" id="UP001485459">
    <property type="component" value="Chromosome"/>
</dbReference>
<name>A0ABZ2YRI2_9BACT</name>
<dbReference type="InterPro" id="IPR006016">
    <property type="entry name" value="UspA"/>
</dbReference>
<dbReference type="PANTHER" id="PTHR46268">
    <property type="entry name" value="STRESS RESPONSE PROTEIN NHAX"/>
    <property type="match status" value="1"/>
</dbReference>
<dbReference type="InterPro" id="IPR006015">
    <property type="entry name" value="Universal_stress_UspA"/>
</dbReference>
<sequence length="271" mass="29677">MQKILVPVDYSDTAFHAARYAISLARQIHPATITLFHAYGLPPSANTTVLTMLPADTPEYIAGIETEIAKWKKDLQAELVEYVQLDTHISALPFMDAMKEATNAANFTFIVMGITGKSPLGQRFIGSNSLDVAHGTHVPLIIVPPGAEMRKVKRILFAYDRKQTLQPAQAEGIRSVLSTLDAQIEVVHVTTGEPDDTPPPALSEALHLAQAQYREIQHTDLVTAIQEYAGETHADLLLAVPGEYGFFAEIFHRSATKRLAFNAGIPVLVIK</sequence>
<dbReference type="CDD" id="cd00293">
    <property type="entry name" value="USP-like"/>
    <property type="match status" value="1"/>
</dbReference>
<dbReference type="PANTHER" id="PTHR46268:SF6">
    <property type="entry name" value="UNIVERSAL STRESS PROTEIN UP12"/>
    <property type="match status" value="1"/>
</dbReference>